<dbReference type="PANTHER" id="PTHR43289:SF6">
    <property type="entry name" value="SERINE_THREONINE-PROTEIN KINASE NEKL-3"/>
    <property type="match status" value="1"/>
</dbReference>
<feature type="region of interest" description="Disordered" evidence="8">
    <location>
        <begin position="570"/>
        <end position="622"/>
    </location>
</feature>
<keyword evidence="9" id="KW-0472">Membrane</keyword>
<feature type="compositionally biased region" description="Polar residues" evidence="8">
    <location>
        <begin position="365"/>
        <end position="387"/>
    </location>
</feature>
<proteinExistence type="predicted"/>
<dbReference type="PATRIC" id="fig|1321817.3.peg.930"/>
<dbReference type="Proteomes" id="UP000016481">
    <property type="component" value="Unassembled WGS sequence"/>
</dbReference>
<keyword evidence="9" id="KW-0812">Transmembrane</keyword>
<feature type="domain" description="Protein kinase" evidence="10">
    <location>
        <begin position="16"/>
        <end position="281"/>
    </location>
</feature>
<name>U1Q259_9ACTO</name>
<keyword evidence="6 7" id="KW-0067">ATP-binding</keyword>
<feature type="region of interest" description="Disordered" evidence="8">
    <location>
        <begin position="355"/>
        <end position="387"/>
    </location>
</feature>
<organism evidence="11 12">
    <name type="scientific">Actinomyces graevenitzii F0530</name>
    <dbReference type="NCBI Taxonomy" id="1321817"/>
    <lineage>
        <taxon>Bacteria</taxon>
        <taxon>Bacillati</taxon>
        <taxon>Actinomycetota</taxon>
        <taxon>Actinomycetes</taxon>
        <taxon>Actinomycetales</taxon>
        <taxon>Actinomycetaceae</taxon>
        <taxon>Actinomyces</taxon>
    </lineage>
</organism>
<evidence type="ECO:0000256" key="5">
    <source>
        <dbReference type="ARBA" id="ARBA00022777"/>
    </source>
</evidence>
<keyword evidence="2" id="KW-0723">Serine/threonine-protein kinase</keyword>
<dbReference type="PANTHER" id="PTHR43289">
    <property type="entry name" value="MITOGEN-ACTIVATED PROTEIN KINASE KINASE KINASE 20-RELATED"/>
    <property type="match status" value="1"/>
</dbReference>
<feature type="compositionally biased region" description="Polar residues" evidence="8">
    <location>
        <begin position="446"/>
        <end position="455"/>
    </location>
</feature>
<dbReference type="GO" id="GO:0005524">
    <property type="term" value="F:ATP binding"/>
    <property type="evidence" value="ECO:0007669"/>
    <property type="project" value="UniProtKB-UniRule"/>
</dbReference>
<dbReference type="SUPFAM" id="SSF56112">
    <property type="entry name" value="Protein kinase-like (PK-like)"/>
    <property type="match status" value="1"/>
</dbReference>
<keyword evidence="9" id="KW-1133">Transmembrane helix</keyword>
<feature type="binding site" evidence="7">
    <location>
        <position position="45"/>
    </location>
    <ligand>
        <name>ATP</name>
        <dbReference type="ChEBI" id="CHEBI:30616"/>
    </ligand>
</feature>
<feature type="region of interest" description="Disordered" evidence="8">
    <location>
        <begin position="407"/>
        <end position="469"/>
    </location>
</feature>
<dbReference type="EMBL" id="AWSC01000042">
    <property type="protein sequence ID" value="ERH16319.1"/>
    <property type="molecule type" value="Genomic_DNA"/>
</dbReference>
<sequence length="622" mass="64945">MAARLREPVGPHLEGAEFIRFLGAGGFADVFLYRQDMPRREVAVKVIRSGASAAQKQKFQAESDLMAKFGAHPAVLSLYAAGRLRDGRAYLTMEYCPPPHLGKRFSTTSPMRVEQALEITIKIAGAVETIHRAGYLHRDIKPANILLTAFGHPVLTDFGIAISQDTPADQVDSAFSPYWAPPEQQLNRPLTPASDVYSLAATTYTMLAGRPPHVDMTPGAHNDPASILKRLHHGSIAPIGRNDVPAALERVLFTAMSKRPSDRFASAMAFARALRQIQSSLGLPLTNIDVWEDQPVIAADGSDDDATRLRPVVSISPENTGRTADTNARINTAGANSWGDSLGSGSHSGTFYPNAHQSPADARTFTGNTSGFNRNTTLGSATSPGANTGSGYGTCYPALSGVSGPGTVSGGPFNPQNGAPAAAGTGAVGHQSGAVGPQSGGVGQNGPANSANQPPQGSPEAPGSTLAASAAQDGSSVSLKTLLISALVVVLIGVIAFAAYRGLQRGGLNPKPAVTTAGTAAPMDPDVNGYLEPVTNLKLSYANGQVEATWDYKATNATFLYSVTNSGVPQKSQTPQGLQETSAHRATLKPTPPRTCVQIVARDKAGRESEPVIDCIDTPASQ</sequence>
<dbReference type="InterPro" id="IPR017441">
    <property type="entry name" value="Protein_kinase_ATP_BS"/>
</dbReference>
<evidence type="ECO:0000256" key="1">
    <source>
        <dbReference type="ARBA" id="ARBA00012513"/>
    </source>
</evidence>
<dbReference type="PROSITE" id="PS50011">
    <property type="entry name" value="PROTEIN_KINASE_DOM"/>
    <property type="match status" value="1"/>
</dbReference>
<dbReference type="HOGENOM" id="CLU_000288_129_1_11"/>
<dbReference type="Gene3D" id="1.10.510.10">
    <property type="entry name" value="Transferase(Phosphotransferase) domain 1"/>
    <property type="match status" value="1"/>
</dbReference>
<dbReference type="GO" id="GO:0004674">
    <property type="term" value="F:protein serine/threonine kinase activity"/>
    <property type="evidence" value="ECO:0007669"/>
    <property type="project" value="UniProtKB-KW"/>
</dbReference>
<gene>
    <name evidence="11" type="ORF">HMPREF1978_01063</name>
</gene>
<evidence type="ECO:0000256" key="4">
    <source>
        <dbReference type="ARBA" id="ARBA00022741"/>
    </source>
</evidence>
<evidence type="ECO:0000256" key="2">
    <source>
        <dbReference type="ARBA" id="ARBA00022527"/>
    </source>
</evidence>
<dbReference type="PROSITE" id="PS00108">
    <property type="entry name" value="PROTEIN_KINASE_ST"/>
    <property type="match status" value="1"/>
</dbReference>
<dbReference type="EC" id="2.7.11.1" evidence="1"/>
<dbReference type="SMART" id="SM00220">
    <property type="entry name" value="S_TKc"/>
    <property type="match status" value="1"/>
</dbReference>
<comment type="caution">
    <text evidence="11">The sequence shown here is derived from an EMBL/GenBank/DDBJ whole genome shotgun (WGS) entry which is preliminary data.</text>
</comment>
<dbReference type="InterPro" id="IPR000719">
    <property type="entry name" value="Prot_kinase_dom"/>
</dbReference>
<keyword evidence="4 7" id="KW-0547">Nucleotide-binding</keyword>
<dbReference type="RefSeq" id="WP_021603228.1">
    <property type="nucleotide sequence ID" value="NZ_KE951483.1"/>
</dbReference>
<evidence type="ECO:0000259" key="10">
    <source>
        <dbReference type="PROSITE" id="PS50011"/>
    </source>
</evidence>
<feature type="transmembrane region" description="Helical" evidence="9">
    <location>
        <begin position="482"/>
        <end position="503"/>
    </location>
</feature>
<dbReference type="AlphaFoldDB" id="U1Q259"/>
<keyword evidence="3" id="KW-0808">Transferase</keyword>
<keyword evidence="5 11" id="KW-0418">Kinase</keyword>
<dbReference type="InterPro" id="IPR011009">
    <property type="entry name" value="Kinase-like_dom_sf"/>
</dbReference>
<evidence type="ECO:0000256" key="3">
    <source>
        <dbReference type="ARBA" id="ARBA00022679"/>
    </source>
</evidence>
<evidence type="ECO:0000256" key="9">
    <source>
        <dbReference type="SAM" id="Phobius"/>
    </source>
</evidence>
<dbReference type="InterPro" id="IPR008271">
    <property type="entry name" value="Ser/Thr_kinase_AS"/>
</dbReference>
<reference evidence="11 12" key="1">
    <citation type="submission" date="2013-08" db="EMBL/GenBank/DDBJ databases">
        <authorList>
            <person name="Weinstock G."/>
            <person name="Sodergren E."/>
            <person name="Wylie T."/>
            <person name="Fulton L."/>
            <person name="Fulton R."/>
            <person name="Fronick C."/>
            <person name="O'Laughlin M."/>
            <person name="Godfrey J."/>
            <person name="Miner T."/>
            <person name="Herter B."/>
            <person name="Appelbaum E."/>
            <person name="Cordes M."/>
            <person name="Lek S."/>
            <person name="Wollam A."/>
            <person name="Pepin K.H."/>
            <person name="Palsikar V.B."/>
            <person name="Mitreva M."/>
            <person name="Wilson R.K."/>
        </authorList>
    </citation>
    <scope>NUCLEOTIDE SEQUENCE [LARGE SCALE GENOMIC DNA]</scope>
    <source>
        <strain evidence="11 12">F0530</strain>
    </source>
</reference>
<evidence type="ECO:0000313" key="11">
    <source>
        <dbReference type="EMBL" id="ERH16319.1"/>
    </source>
</evidence>
<dbReference type="Pfam" id="PF00069">
    <property type="entry name" value="Pkinase"/>
    <property type="match status" value="1"/>
</dbReference>
<evidence type="ECO:0000256" key="8">
    <source>
        <dbReference type="SAM" id="MobiDB-lite"/>
    </source>
</evidence>
<dbReference type="PROSITE" id="PS00107">
    <property type="entry name" value="PROTEIN_KINASE_ATP"/>
    <property type="match status" value="1"/>
</dbReference>
<feature type="compositionally biased region" description="Polar residues" evidence="8">
    <location>
        <begin position="570"/>
        <end position="581"/>
    </location>
</feature>
<evidence type="ECO:0000256" key="6">
    <source>
        <dbReference type="ARBA" id="ARBA00022840"/>
    </source>
</evidence>
<accession>U1Q259</accession>
<dbReference type="CDD" id="cd14014">
    <property type="entry name" value="STKc_PknB_like"/>
    <property type="match status" value="1"/>
</dbReference>
<feature type="compositionally biased region" description="Low complexity" evidence="8">
    <location>
        <begin position="410"/>
        <end position="425"/>
    </location>
</feature>
<protein>
    <recommendedName>
        <fullName evidence="1">non-specific serine/threonine protein kinase</fullName>
        <ecNumber evidence="1">2.7.11.1</ecNumber>
    </recommendedName>
</protein>
<feature type="compositionally biased region" description="Basic and acidic residues" evidence="8">
    <location>
        <begin position="601"/>
        <end position="610"/>
    </location>
</feature>
<evidence type="ECO:0000313" key="12">
    <source>
        <dbReference type="Proteomes" id="UP000016481"/>
    </source>
</evidence>
<evidence type="ECO:0000256" key="7">
    <source>
        <dbReference type="PROSITE-ProRule" id="PRU10141"/>
    </source>
</evidence>